<dbReference type="PANTHER" id="PTHR33420:SF26">
    <property type="entry name" value="FIMBRIAL SUBUNIT"/>
    <property type="match status" value="1"/>
</dbReference>
<feature type="domain" description="Fimbrial-type adhesion" evidence="2">
    <location>
        <begin position="32"/>
        <end position="177"/>
    </location>
</feature>
<dbReference type="EMBL" id="CP019445">
    <property type="protein sequence ID" value="APZ04078.1"/>
    <property type="molecule type" value="Genomic_DNA"/>
</dbReference>
<protein>
    <submittedName>
        <fullName evidence="3">Fimbrial protein</fullName>
    </submittedName>
</protein>
<dbReference type="InterPro" id="IPR050263">
    <property type="entry name" value="Bact_Fimbrial_Adh_Pro"/>
</dbReference>
<dbReference type="KEGG" id="kco:BWI95_02840"/>
<dbReference type="InterPro" id="IPR008966">
    <property type="entry name" value="Adhesion_dom_sf"/>
</dbReference>
<evidence type="ECO:0000313" key="3">
    <source>
        <dbReference type="EMBL" id="APZ04078.1"/>
    </source>
</evidence>
<name>A0A807LDV4_9ENTR</name>
<dbReference type="Gene3D" id="2.60.40.1090">
    <property type="entry name" value="Fimbrial-type adhesion domain"/>
    <property type="match status" value="1"/>
</dbReference>
<keyword evidence="4" id="KW-1185">Reference proteome</keyword>
<sequence length="178" mass="18524">MKEKKMKMRLANTAFIVWMGLAGTAQAADGTIYFTGSITDQTCAVDSGSQSMNVDLGKVSVTTLNGSAGLKAAPTHFSITLNDCPDTVTALKVKFDGTAHAVNQRLLSLDSGSNVASGVGIEIADKNGSAIPLYSASGDYTLDEGSNTLDFTARYVSTGTTVTTGTANATSQFTLNYR</sequence>
<evidence type="ECO:0000313" key="4">
    <source>
        <dbReference type="Proteomes" id="UP000187148"/>
    </source>
</evidence>
<gene>
    <name evidence="3" type="ORF">BWI95_02840</name>
</gene>
<feature type="signal peptide" evidence="1">
    <location>
        <begin position="1"/>
        <end position="27"/>
    </location>
</feature>
<feature type="chain" id="PRO_5032268100" evidence="1">
    <location>
        <begin position="28"/>
        <end position="178"/>
    </location>
</feature>
<proteinExistence type="predicted"/>
<dbReference type="SUPFAM" id="SSF49401">
    <property type="entry name" value="Bacterial adhesins"/>
    <property type="match status" value="1"/>
</dbReference>
<evidence type="ECO:0000256" key="1">
    <source>
        <dbReference type="SAM" id="SignalP"/>
    </source>
</evidence>
<dbReference type="InterPro" id="IPR000259">
    <property type="entry name" value="Adhesion_dom_fimbrial"/>
</dbReference>
<dbReference type="GO" id="GO:0009289">
    <property type="term" value="C:pilus"/>
    <property type="evidence" value="ECO:0007669"/>
    <property type="project" value="InterPro"/>
</dbReference>
<dbReference type="Proteomes" id="UP000187148">
    <property type="component" value="Chromosome"/>
</dbReference>
<dbReference type="Pfam" id="PF00419">
    <property type="entry name" value="Fimbrial"/>
    <property type="match status" value="1"/>
</dbReference>
<dbReference type="InterPro" id="IPR036937">
    <property type="entry name" value="Adhesion_dom_fimbrial_sf"/>
</dbReference>
<dbReference type="GO" id="GO:0043709">
    <property type="term" value="P:cell adhesion involved in single-species biofilm formation"/>
    <property type="evidence" value="ECO:0007669"/>
    <property type="project" value="TreeGrafter"/>
</dbReference>
<organism evidence="3 4">
    <name type="scientific">Kosakonia cowanii JCM 10956 = DSM 18146</name>
    <dbReference type="NCBI Taxonomy" id="1300165"/>
    <lineage>
        <taxon>Bacteria</taxon>
        <taxon>Pseudomonadati</taxon>
        <taxon>Pseudomonadota</taxon>
        <taxon>Gammaproteobacteria</taxon>
        <taxon>Enterobacterales</taxon>
        <taxon>Enterobacteriaceae</taxon>
        <taxon>Kosakonia</taxon>
    </lineage>
</organism>
<dbReference type="AlphaFoldDB" id="A0A807LDV4"/>
<evidence type="ECO:0000259" key="2">
    <source>
        <dbReference type="Pfam" id="PF00419"/>
    </source>
</evidence>
<dbReference type="PANTHER" id="PTHR33420">
    <property type="entry name" value="FIMBRIAL SUBUNIT ELFA-RELATED"/>
    <property type="match status" value="1"/>
</dbReference>
<reference evidence="3 4" key="1">
    <citation type="submission" date="2017-01" db="EMBL/GenBank/DDBJ databases">
        <authorList>
            <person name="Cao J.-M."/>
        </authorList>
    </citation>
    <scope>NUCLEOTIDE SEQUENCE [LARGE SCALE GENOMIC DNA]</scope>
    <source>
        <strain evidence="3 4">888-76</strain>
    </source>
</reference>
<accession>A0A807LDV4</accession>
<keyword evidence="1" id="KW-0732">Signal</keyword>